<dbReference type="InterPro" id="IPR053142">
    <property type="entry name" value="PchR_regulatory_protein"/>
</dbReference>
<feature type="domain" description="HTH araC/xylS-type" evidence="3">
    <location>
        <begin position="222"/>
        <end position="318"/>
    </location>
</feature>
<name>A0A7D5V871_9NEIS</name>
<dbReference type="SMART" id="SM00342">
    <property type="entry name" value="HTH_ARAC"/>
    <property type="match status" value="1"/>
</dbReference>
<dbReference type="EMBL" id="CP058952">
    <property type="protein sequence ID" value="QLI80434.1"/>
    <property type="molecule type" value="Genomic_DNA"/>
</dbReference>
<evidence type="ECO:0000259" key="3">
    <source>
        <dbReference type="PROSITE" id="PS01124"/>
    </source>
</evidence>
<keyword evidence="5" id="KW-1185">Reference proteome</keyword>
<dbReference type="PROSITE" id="PS01124">
    <property type="entry name" value="HTH_ARAC_FAMILY_2"/>
    <property type="match status" value="1"/>
</dbReference>
<dbReference type="InterPro" id="IPR018060">
    <property type="entry name" value="HTH_AraC"/>
</dbReference>
<dbReference type="AlphaFoldDB" id="A0A7D5V871"/>
<dbReference type="SUPFAM" id="SSF46689">
    <property type="entry name" value="Homeodomain-like"/>
    <property type="match status" value="2"/>
</dbReference>
<reference evidence="4 5" key="1">
    <citation type="journal article" date="2016" name="Int. J. Syst. Evol. Microbiol.">
        <title>Chitinibacter fontanus sp. nov., isolated from a spring.</title>
        <authorList>
            <person name="Sheu S.Y."/>
            <person name="Li Y.S."/>
            <person name="Young C.C."/>
            <person name="Chen W.M."/>
        </authorList>
    </citation>
    <scope>NUCLEOTIDE SEQUENCE [LARGE SCALE GENOMIC DNA]</scope>
    <source>
        <strain evidence="4 5">STM-7</strain>
    </source>
</reference>
<gene>
    <name evidence="4" type="ORF">HZU75_02150</name>
</gene>
<dbReference type="Pfam" id="PF12833">
    <property type="entry name" value="HTH_18"/>
    <property type="match status" value="1"/>
</dbReference>
<accession>A0A7D5V871</accession>
<dbReference type="PANTHER" id="PTHR47893">
    <property type="entry name" value="REGULATORY PROTEIN PCHR"/>
    <property type="match status" value="1"/>
</dbReference>
<keyword evidence="2" id="KW-0804">Transcription</keyword>
<evidence type="ECO:0000256" key="1">
    <source>
        <dbReference type="ARBA" id="ARBA00023015"/>
    </source>
</evidence>
<proteinExistence type="predicted"/>
<dbReference type="GO" id="GO:0003700">
    <property type="term" value="F:DNA-binding transcription factor activity"/>
    <property type="evidence" value="ECO:0007669"/>
    <property type="project" value="InterPro"/>
</dbReference>
<dbReference type="Proteomes" id="UP000510822">
    <property type="component" value="Chromosome"/>
</dbReference>
<protein>
    <submittedName>
        <fullName evidence="4">Helix-turn-helix transcriptional regulator</fullName>
    </submittedName>
</protein>
<organism evidence="4 5">
    <name type="scientific">Chitinibacter fontanus</name>
    <dbReference type="NCBI Taxonomy" id="1737446"/>
    <lineage>
        <taxon>Bacteria</taxon>
        <taxon>Pseudomonadati</taxon>
        <taxon>Pseudomonadota</taxon>
        <taxon>Betaproteobacteria</taxon>
        <taxon>Neisseriales</taxon>
        <taxon>Chitinibacteraceae</taxon>
        <taxon>Chitinibacter</taxon>
    </lineage>
</organism>
<dbReference type="Gene3D" id="1.10.10.60">
    <property type="entry name" value="Homeodomain-like"/>
    <property type="match status" value="1"/>
</dbReference>
<dbReference type="GO" id="GO:0043565">
    <property type="term" value="F:sequence-specific DNA binding"/>
    <property type="evidence" value="ECO:0007669"/>
    <property type="project" value="InterPro"/>
</dbReference>
<keyword evidence="1" id="KW-0805">Transcription regulation</keyword>
<dbReference type="RefSeq" id="WP_180307574.1">
    <property type="nucleotide sequence ID" value="NZ_CP058952.1"/>
</dbReference>
<sequence length="318" mass="35180">MGKREPILDASELQWQRHGQHYSLWQAQHLKPVLHGLMFEQQVQQGLWLHATEVEFHQPLCSSGEIGPGLKIIVMLQGQVQAQFGETQLLLGGPRDNCVLLQQQDGDGSEMARTAFKRIVSQAGHQSQVVLTCGQSWLHSCGLDLAQHGPFARVPRTALSSRSLGASTTVLSAAKQLLNHQRYATPLGKLEQESHALALLVAALNIQPQPQSLKPRAQQRIAQLLNILHEDLANNWSLTQLAQQLGSNPTTLQQHFRQSTGYSIADYVRRQRLQRAHQQLSEGLSATEAALNAGYNSPANFATAFKRHFGISPRQVST</sequence>
<evidence type="ECO:0000313" key="5">
    <source>
        <dbReference type="Proteomes" id="UP000510822"/>
    </source>
</evidence>
<evidence type="ECO:0000256" key="2">
    <source>
        <dbReference type="ARBA" id="ARBA00023163"/>
    </source>
</evidence>
<dbReference type="KEGG" id="cfon:HZU75_02150"/>
<dbReference type="InterPro" id="IPR009057">
    <property type="entry name" value="Homeodomain-like_sf"/>
</dbReference>
<dbReference type="PANTHER" id="PTHR47893:SF1">
    <property type="entry name" value="REGULATORY PROTEIN PCHR"/>
    <property type="match status" value="1"/>
</dbReference>
<evidence type="ECO:0000313" key="4">
    <source>
        <dbReference type="EMBL" id="QLI80434.1"/>
    </source>
</evidence>